<dbReference type="GO" id="GO:0005506">
    <property type="term" value="F:iron ion binding"/>
    <property type="evidence" value="ECO:0007669"/>
    <property type="project" value="InterPro"/>
</dbReference>
<feature type="signal peptide" evidence="13">
    <location>
        <begin position="1"/>
        <end position="25"/>
    </location>
</feature>
<evidence type="ECO:0000256" key="1">
    <source>
        <dbReference type="ARBA" id="ARBA00002347"/>
    </source>
</evidence>
<feature type="binding site" description="axial binding residue" evidence="13">
    <location>
        <position position="43"/>
    </location>
    <ligand>
        <name>heme c</name>
        <dbReference type="ChEBI" id="CHEBI:61717"/>
    </ligand>
    <ligandPart>
        <name>Fe</name>
        <dbReference type="ChEBI" id="CHEBI:18248"/>
    </ligandPart>
</feature>
<keyword evidence="7 13" id="KW-0602">Photosynthesis</keyword>
<evidence type="ECO:0000256" key="12">
    <source>
        <dbReference type="ARBA" id="ARBA00023078"/>
    </source>
</evidence>
<keyword evidence="10 13" id="KW-0249">Electron transport</keyword>
<evidence type="ECO:0000256" key="7">
    <source>
        <dbReference type="ARBA" id="ARBA00022531"/>
    </source>
</evidence>
<dbReference type="PROSITE" id="PS51007">
    <property type="entry name" value="CYTC"/>
    <property type="match status" value="1"/>
</dbReference>
<name>A0A1Z4N848_9CYAN</name>
<comment type="subcellular location">
    <subcellularLocation>
        <location evidence="2 13">Cellular thylakoid lumen</location>
    </subcellularLocation>
</comment>
<dbReference type="Proteomes" id="UP000218785">
    <property type="component" value="Chromosome"/>
</dbReference>
<comment type="PTM">
    <text evidence="13">Binds 1 heme c group per subunit.</text>
</comment>
<reference evidence="15 16" key="1">
    <citation type="submission" date="2017-06" db="EMBL/GenBank/DDBJ databases">
        <title>Genome sequencing of cyanobaciteial culture collection at National Institute for Environmental Studies (NIES).</title>
        <authorList>
            <person name="Hirose Y."/>
            <person name="Shimura Y."/>
            <person name="Fujisawa T."/>
            <person name="Nakamura Y."/>
            <person name="Kawachi M."/>
        </authorList>
    </citation>
    <scope>NUCLEOTIDE SEQUENCE [LARGE SCALE GENOMIC DNA]</scope>
    <source>
        <strain evidence="15 16">NIES-37</strain>
    </source>
</reference>
<evidence type="ECO:0000256" key="4">
    <source>
        <dbReference type="ARBA" id="ARBA00011245"/>
    </source>
</evidence>
<dbReference type="GO" id="GO:0020037">
    <property type="term" value="F:heme binding"/>
    <property type="evidence" value="ECO:0007669"/>
    <property type="project" value="InterPro"/>
</dbReference>
<evidence type="ECO:0000313" key="15">
    <source>
        <dbReference type="EMBL" id="BAZ01904.1"/>
    </source>
</evidence>
<evidence type="ECO:0000256" key="5">
    <source>
        <dbReference type="ARBA" id="ARBA00016152"/>
    </source>
</evidence>
<feature type="domain" description="Cytochrome c" evidence="14">
    <location>
        <begin position="26"/>
        <end position="106"/>
    </location>
</feature>
<sequence length="113" mass="11994" precursor="true">MKKFFSIVLLGIAIFTFAFSKPALAADSASGAKVFSANCASCHAGGKNLVQANKNLQKDALEKYGMYSADAIIAQVTNGKNAMPAFKGRLKANQIEDVAAYVLESADKGWKKS</sequence>
<evidence type="ECO:0000256" key="10">
    <source>
        <dbReference type="ARBA" id="ARBA00022982"/>
    </source>
</evidence>
<comment type="function">
    <text evidence="1 13">Functions as an electron carrier between membrane-bound cytochrome b6-f and photosystem I in oxygenic photosynthesis.</text>
</comment>
<dbReference type="PRINTS" id="PR00605">
    <property type="entry name" value="CYTCHROMECIC"/>
</dbReference>
<evidence type="ECO:0000313" key="16">
    <source>
        <dbReference type="Proteomes" id="UP000218785"/>
    </source>
</evidence>
<comment type="similarity">
    <text evidence="3 13">Belongs to the cytochrome c family. PetJ subfamily.</text>
</comment>
<evidence type="ECO:0000256" key="8">
    <source>
        <dbReference type="ARBA" id="ARBA00022617"/>
    </source>
</evidence>
<keyword evidence="12 13" id="KW-0793">Thylakoid</keyword>
<evidence type="ECO:0000256" key="2">
    <source>
        <dbReference type="ARBA" id="ARBA00004518"/>
    </source>
</evidence>
<keyword evidence="16" id="KW-1185">Reference proteome</keyword>
<protein>
    <recommendedName>
        <fullName evidence="5 13">Cytochrome c6</fullName>
    </recommendedName>
    <alternativeName>
        <fullName evidence="13">Cytochrome c-553</fullName>
    </alternativeName>
    <alternativeName>
        <fullName evidence="13">Cytochrome c553</fullName>
    </alternativeName>
    <alternativeName>
        <fullName evidence="13">Soluble cytochrome f</fullName>
    </alternativeName>
</protein>
<keyword evidence="6 13" id="KW-0813">Transport</keyword>
<dbReference type="EMBL" id="AP018248">
    <property type="protein sequence ID" value="BAZ01904.1"/>
    <property type="molecule type" value="Genomic_DNA"/>
</dbReference>
<gene>
    <name evidence="13" type="primary">petJ</name>
    <name evidence="15" type="ORF">NIES37_59110</name>
</gene>
<evidence type="ECO:0000256" key="11">
    <source>
        <dbReference type="ARBA" id="ARBA00023004"/>
    </source>
</evidence>
<organism evidence="15 16">
    <name type="scientific">Tolypothrix tenuis PCC 7101</name>
    <dbReference type="NCBI Taxonomy" id="231146"/>
    <lineage>
        <taxon>Bacteria</taxon>
        <taxon>Bacillati</taxon>
        <taxon>Cyanobacteriota</taxon>
        <taxon>Cyanophyceae</taxon>
        <taxon>Nostocales</taxon>
        <taxon>Tolypothrichaceae</taxon>
        <taxon>Tolypothrix</taxon>
    </lineage>
</organism>
<feature type="chain" id="PRO_5013410101" description="Cytochrome c6" evidence="13">
    <location>
        <begin position="26"/>
        <end position="113"/>
    </location>
</feature>
<proteinExistence type="inferred from homology"/>
<dbReference type="InterPro" id="IPR036909">
    <property type="entry name" value="Cyt_c-like_dom_sf"/>
</dbReference>
<evidence type="ECO:0000256" key="9">
    <source>
        <dbReference type="ARBA" id="ARBA00022723"/>
    </source>
</evidence>
<dbReference type="GO" id="GO:0009055">
    <property type="term" value="F:electron transfer activity"/>
    <property type="evidence" value="ECO:0007669"/>
    <property type="project" value="UniProtKB-UniRule"/>
</dbReference>
<dbReference type="KEGG" id="ttq:NIES37_59110"/>
<dbReference type="PANTHER" id="PTHR34688">
    <property type="entry name" value="CYTOCHROME C6, CHLOROPLASTIC"/>
    <property type="match status" value="1"/>
</dbReference>
<feature type="binding site" description="covalent" evidence="13">
    <location>
        <position position="42"/>
    </location>
    <ligand>
        <name>heme c</name>
        <dbReference type="ChEBI" id="CHEBI:61717"/>
    </ligand>
</feature>
<dbReference type="GO" id="GO:0015979">
    <property type="term" value="P:photosynthesis"/>
    <property type="evidence" value="ECO:0007669"/>
    <property type="project" value="UniProtKB-UniRule"/>
</dbReference>
<evidence type="ECO:0000259" key="14">
    <source>
        <dbReference type="PROSITE" id="PS51007"/>
    </source>
</evidence>
<feature type="binding site" description="axial binding residue" evidence="13">
    <location>
        <position position="83"/>
    </location>
    <ligand>
        <name>heme c</name>
        <dbReference type="ChEBI" id="CHEBI:61717"/>
    </ligand>
    <ligandPart>
        <name>Fe</name>
        <dbReference type="ChEBI" id="CHEBI:18248"/>
    </ligandPart>
</feature>
<dbReference type="AlphaFoldDB" id="A0A1Z4N848"/>
<comment type="subunit">
    <text evidence="4 13">Monomer.</text>
</comment>
<keyword evidence="13" id="KW-0732">Signal</keyword>
<dbReference type="FunFam" id="1.10.760.10:FF:000038">
    <property type="entry name" value="Cytochrome c6"/>
    <property type="match status" value="1"/>
</dbReference>
<evidence type="ECO:0000256" key="6">
    <source>
        <dbReference type="ARBA" id="ARBA00022448"/>
    </source>
</evidence>
<dbReference type="Gene3D" id="1.10.760.10">
    <property type="entry name" value="Cytochrome c-like domain"/>
    <property type="match status" value="1"/>
</dbReference>
<dbReference type="InterPro" id="IPR009056">
    <property type="entry name" value="Cyt_c-like_dom"/>
</dbReference>
<dbReference type="Pfam" id="PF13442">
    <property type="entry name" value="Cytochrome_CBB3"/>
    <property type="match status" value="1"/>
</dbReference>
<dbReference type="InterPro" id="IPR008168">
    <property type="entry name" value="Cyt_C_IC"/>
</dbReference>
<keyword evidence="8 13" id="KW-0349">Heme</keyword>
<dbReference type="PANTHER" id="PTHR34688:SF2">
    <property type="entry name" value="CYTOCHROME C6, CHLOROPLASTIC"/>
    <property type="match status" value="1"/>
</dbReference>
<dbReference type="GO" id="GO:0031979">
    <property type="term" value="C:plasma membrane-derived thylakoid lumen"/>
    <property type="evidence" value="ECO:0007669"/>
    <property type="project" value="UniProtKB-SubCell"/>
</dbReference>
<evidence type="ECO:0000256" key="13">
    <source>
        <dbReference type="HAMAP-Rule" id="MF_00594"/>
    </source>
</evidence>
<dbReference type="NCBIfam" id="NF045930">
    <property type="entry name" value="Cytc6PetJCyano"/>
    <property type="match status" value="1"/>
</dbReference>
<dbReference type="RefSeq" id="WP_096581762.1">
    <property type="nucleotide sequence ID" value="NZ_CAWNJS010000001.1"/>
</dbReference>
<dbReference type="SUPFAM" id="SSF46626">
    <property type="entry name" value="Cytochrome c"/>
    <property type="match status" value="1"/>
</dbReference>
<keyword evidence="9 13" id="KW-0479">Metal-binding</keyword>
<accession>A0A1Z4N848</accession>
<evidence type="ECO:0000256" key="3">
    <source>
        <dbReference type="ARBA" id="ARBA00009650"/>
    </source>
</evidence>
<dbReference type="InterPro" id="IPR023655">
    <property type="entry name" value="Cyt_C6"/>
</dbReference>
<dbReference type="HAMAP" id="MF_00594">
    <property type="entry name" value="Cytc_PetJ"/>
    <property type="match status" value="1"/>
</dbReference>
<feature type="binding site" description="covalent" evidence="13">
    <location>
        <position position="39"/>
    </location>
    <ligand>
        <name>heme c</name>
        <dbReference type="ChEBI" id="CHEBI:61717"/>
    </ligand>
</feature>
<keyword evidence="11 13" id="KW-0408">Iron</keyword>